<feature type="binding site" evidence="4">
    <location>
        <position position="128"/>
    </location>
    <ligand>
        <name>a divalent metal cation</name>
        <dbReference type="ChEBI" id="CHEBI:60240"/>
        <label>2</label>
    </ligand>
</feature>
<reference evidence="5 6" key="1">
    <citation type="submission" date="2016-02" db="EMBL/GenBank/DDBJ databases">
        <title>Complete Genome of H5569, the type strain of the newly described species Haematospirillium jordaniae.</title>
        <authorList>
            <person name="Nicholson A.C."/>
            <person name="Humrighouse B.W."/>
            <person name="Loparov V."/>
            <person name="McQuiston J.R."/>
        </authorList>
    </citation>
    <scope>NUCLEOTIDE SEQUENCE [LARGE SCALE GENOMIC DNA]</scope>
    <source>
        <strain evidence="5 6">H5569</strain>
    </source>
</reference>
<evidence type="ECO:0000256" key="1">
    <source>
        <dbReference type="ARBA" id="ARBA00009275"/>
    </source>
</evidence>
<dbReference type="PIRSF" id="PIRSF005902">
    <property type="entry name" value="DNase_TatD"/>
    <property type="match status" value="1"/>
</dbReference>
<keyword evidence="6" id="KW-1185">Reference proteome</keyword>
<dbReference type="InterPro" id="IPR018228">
    <property type="entry name" value="DNase_TatD-rel_CS"/>
</dbReference>
<evidence type="ECO:0000256" key="3">
    <source>
        <dbReference type="ARBA" id="ARBA00022801"/>
    </source>
</evidence>
<dbReference type="GO" id="GO:0046872">
    <property type="term" value="F:metal ion binding"/>
    <property type="evidence" value="ECO:0007669"/>
    <property type="project" value="UniProtKB-KW"/>
</dbReference>
<dbReference type="NCBIfam" id="TIGR00010">
    <property type="entry name" value="YchF/TatD family DNA exonuclease"/>
    <property type="match status" value="1"/>
</dbReference>
<dbReference type="InterPro" id="IPR015991">
    <property type="entry name" value="TatD/YcfH-like"/>
</dbReference>
<dbReference type="Pfam" id="PF01026">
    <property type="entry name" value="TatD_DNase"/>
    <property type="match status" value="1"/>
</dbReference>
<comment type="similarity">
    <text evidence="1">Belongs to the metallo-dependent hydrolases superfamily. TatD-type hydrolase family.</text>
</comment>
<evidence type="ECO:0000256" key="2">
    <source>
        <dbReference type="ARBA" id="ARBA00022723"/>
    </source>
</evidence>
<dbReference type="Proteomes" id="UP000076066">
    <property type="component" value="Chromosome"/>
</dbReference>
<feature type="binding site" evidence="4">
    <location>
        <position position="6"/>
    </location>
    <ligand>
        <name>a divalent metal cation</name>
        <dbReference type="ChEBI" id="CHEBI:60240"/>
        <label>1</label>
    </ligand>
</feature>
<dbReference type="GO" id="GO:0004536">
    <property type="term" value="F:DNA nuclease activity"/>
    <property type="evidence" value="ECO:0007669"/>
    <property type="project" value="InterPro"/>
</dbReference>
<evidence type="ECO:0000256" key="4">
    <source>
        <dbReference type="PIRSR" id="PIRSR005902-1"/>
    </source>
</evidence>
<dbReference type="FunFam" id="3.20.20.140:FF:000005">
    <property type="entry name" value="TatD family hydrolase"/>
    <property type="match status" value="1"/>
</dbReference>
<gene>
    <name evidence="5" type="ORF">AY555_08470</name>
</gene>
<feature type="binding site" evidence="4">
    <location>
        <position position="8"/>
    </location>
    <ligand>
        <name>a divalent metal cation</name>
        <dbReference type="ChEBI" id="CHEBI:60240"/>
        <label>1</label>
    </ligand>
</feature>
<dbReference type="OrthoDB" id="9810005at2"/>
<dbReference type="InterPro" id="IPR032466">
    <property type="entry name" value="Metal_Hydrolase"/>
</dbReference>
<feature type="binding site" evidence="4">
    <location>
        <position position="204"/>
    </location>
    <ligand>
        <name>a divalent metal cation</name>
        <dbReference type="ChEBI" id="CHEBI:60240"/>
        <label>1</label>
    </ligand>
</feature>
<dbReference type="PANTHER" id="PTHR46124">
    <property type="entry name" value="D-AMINOACYL-TRNA DEACYLASE"/>
    <property type="match status" value="1"/>
</dbReference>
<dbReference type="SUPFAM" id="SSF51556">
    <property type="entry name" value="Metallo-dependent hydrolases"/>
    <property type="match status" value="1"/>
</dbReference>
<dbReference type="PROSITE" id="PS01137">
    <property type="entry name" value="TATD_1"/>
    <property type="match status" value="1"/>
</dbReference>
<organism evidence="5 6">
    <name type="scientific">Haematospirillum jordaniae</name>
    <dbReference type="NCBI Taxonomy" id="1549855"/>
    <lineage>
        <taxon>Bacteria</taxon>
        <taxon>Pseudomonadati</taxon>
        <taxon>Pseudomonadota</taxon>
        <taxon>Alphaproteobacteria</taxon>
        <taxon>Rhodospirillales</taxon>
        <taxon>Novispirillaceae</taxon>
        <taxon>Haematospirillum</taxon>
    </lineage>
</organism>
<sequence>MLVDSHCHLDFPDFSDTLPDVVSRARSAGVSTLLTICTHLSRFDGVRAVAERFDSVWCSVGIHPHEAGHECLEDAETLLRLANHPKVVAFGETGLDYHYEHSPREDQKRAFRLHMKAARQSGLPVIIHTRDAEEDTATLLRQEMDAGPFPGVLHCFSSSYELGKIAIDLGLYISLSGIITFRKADELREAVRALPLERMLVETDSPYLAPVPMRGQCNEPSFTVLTARKLAEIKGVSEDEVARITTENFFRLFSKVKPPESF</sequence>
<proteinExistence type="inferred from homology"/>
<dbReference type="GeneID" id="53317188"/>
<evidence type="ECO:0000313" key="5">
    <source>
        <dbReference type="EMBL" id="AMW35200.1"/>
    </source>
</evidence>
<evidence type="ECO:0000313" key="6">
    <source>
        <dbReference type="Proteomes" id="UP000076066"/>
    </source>
</evidence>
<keyword evidence="2 4" id="KW-0479">Metal-binding</keyword>
<dbReference type="CDD" id="cd01310">
    <property type="entry name" value="TatD_DNAse"/>
    <property type="match status" value="1"/>
</dbReference>
<accession>A0A143DFA4</accession>
<dbReference type="PANTHER" id="PTHR46124:SF2">
    <property type="entry name" value="D-AMINOACYL-TRNA DEACYLASE"/>
    <property type="match status" value="1"/>
</dbReference>
<dbReference type="STRING" id="1549855.AY555_08470"/>
<dbReference type="InterPro" id="IPR001130">
    <property type="entry name" value="TatD-like"/>
</dbReference>
<dbReference type="EMBL" id="CP014525">
    <property type="protein sequence ID" value="AMW35200.1"/>
    <property type="molecule type" value="Genomic_DNA"/>
</dbReference>
<dbReference type="PROSITE" id="PS01090">
    <property type="entry name" value="TATD_2"/>
    <property type="match status" value="1"/>
</dbReference>
<name>A0A143DFA4_9PROT</name>
<dbReference type="KEGG" id="hjo:AY555_08470"/>
<dbReference type="AlphaFoldDB" id="A0A143DFA4"/>
<keyword evidence="3" id="KW-0378">Hydrolase</keyword>
<feature type="binding site" evidence="4">
    <location>
        <position position="154"/>
    </location>
    <ligand>
        <name>a divalent metal cation</name>
        <dbReference type="ChEBI" id="CHEBI:60240"/>
        <label>2</label>
    </ligand>
</feature>
<protein>
    <submittedName>
        <fullName evidence="5">LuxR family transcriptional regulator</fullName>
    </submittedName>
</protein>
<dbReference type="GO" id="GO:0016788">
    <property type="term" value="F:hydrolase activity, acting on ester bonds"/>
    <property type="evidence" value="ECO:0007669"/>
    <property type="project" value="InterPro"/>
</dbReference>
<dbReference type="GO" id="GO:0005829">
    <property type="term" value="C:cytosol"/>
    <property type="evidence" value="ECO:0007669"/>
    <property type="project" value="TreeGrafter"/>
</dbReference>
<dbReference type="Gene3D" id="3.20.20.140">
    <property type="entry name" value="Metal-dependent hydrolases"/>
    <property type="match status" value="1"/>
</dbReference>
<feature type="binding site" evidence="4">
    <location>
        <position position="92"/>
    </location>
    <ligand>
        <name>a divalent metal cation</name>
        <dbReference type="ChEBI" id="CHEBI:60240"/>
        <label>1</label>
    </ligand>
</feature>
<dbReference type="RefSeq" id="WP_066135572.1">
    <property type="nucleotide sequence ID" value="NZ_CP014525.1"/>
</dbReference>